<dbReference type="GO" id="GO:0005789">
    <property type="term" value="C:endoplasmic reticulum membrane"/>
    <property type="evidence" value="ECO:0007669"/>
    <property type="project" value="TreeGrafter"/>
</dbReference>
<organism evidence="5 6">
    <name type="scientific">Alligator mississippiensis</name>
    <name type="common">American alligator</name>
    <dbReference type="NCBI Taxonomy" id="8496"/>
    <lineage>
        <taxon>Eukaryota</taxon>
        <taxon>Metazoa</taxon>
        <taxon>Chordata</taxon>
        <taxon>Craniata</taxon>
        <taxon>Vertebrata</taxon>
        <taxon>Euteleostomi</taxon>
        <taxon>Archelosauria</taxon>
        <taxon>Archosauria</taxon>
        <taxon>Crocodylia</taxon>
        <taxon>Alligatoridae</taxon>
        <taxon>Alligatorinae</taxon>
        <taxon>Alligator</taxon>
    </lineage>
</organism>
<reference evidence="5 6" key="1">
    <citation type="journal article" date="2012" name="Genome Biol.">
        <title>Sequencing three crocodilian genomes to illuminate the evolution of archosaurs and amniotes.</title>
        <authorList>
            <person name="St John J.A."/>
            <person name="Braun E.L."/>
            <person name="Isberg S.R."/>
            <person name="Miles L.G."/>
            <person name="Chong A.Y."/>
            <person name="Gongora J."/>
            <person name="Dalzell P."/>
            <person name="Moran C."/>
            <person name="Bed'hom B."/>
            <person name="Abzhanov A."/>
            <person name="Burgess S.C."/>
            <person name="Cooksey A.M."/>
            <person name="Castoe T.A."/>
            <person name="Crawford N.G."/>
            <person name="Densmore L.D."/>
            <person name="Drew J.C."/>
            <person name="Edwards S.V."/>
            <person name="Faircloth B.C."/>
            <person name="Fujita M.K."/>
            <person name="Greenwold M.J."/>
            <person name="Hoffmann F.G."/>
            <person name="Howard J.M."/>
            <person name="Iguchi T."/>
            <person name="Janes D.E."/>
            <person name="Khan S.Y."/>
            <person name="Kohno S."/>
            <person name="de Koning A.J."/>
            <person name="Lance S.L."/>
            <person name="McCarthy F.M."/>
            <person name="McCormack J.E."/>
            <person name="Merchant M.E."/>
            <person name="Peterson D.G."/>
            <person name="Pollock D.D."/>
            <person name="Pourmand N."/>
            <person name="Raney B.J."/>
            <person name="Roessler K.A."/>
            <person name="Sanford J.R."/>
            <person name="Sawyer R.H."/>
            <person name="Schmidt C.J."/>
            <person name="Triplett E.W."/>
            <person name="Tuberville T.D."/>
            <person name="Venegas-Anaya M."/>
            <person name="Howard J.T."/>
            <person name="Jarvis E.D."/>
            <person name="Guillette L.J.Jr."/>
            <person name="Glenn T.C."/>
            <person name="Green R.E."/>
            <person name="Ray D.A."/>
        </authorList>
    </citation>
    <scope>NUCLEOTIDE SEQUENCE [LARGE SCALE GENOMIC DNA]</scope>
    <source>
        <strain evidence="5">KSC_2009_1</strain>
    </source>
</reference>
<comment type="similarity">
    <text evidence="1">Belongs to the sel-1 family.</text>
</comment>
<keyword evidence="3" id="KW-0812">Transmembrane</keyword>
<protein>
    <recommendedName>
        <fullName evidence="7">Protein sel-1-like protein 2</fullName>
    </recommendedName>
</protein>
<evidence type="ECO:0000313" key="6">
    <source>
        <dbReference type="Proteomes" id="UP000050525"/>
    </source>
</evidence>
<dbReference type="SMART" id="SM00671">
    <property type="entry name" value="SEL1"/>
    <property type="match status" value="10"/>
</dbReference>
<dbReference type="KEGG" id="amj:102570072"/>
<dbReference type="OrthoDB" id="27934at2759"/>
<dbReference type="PhylomeDB" id="A0A151MGS3"/>
<evidence type="ECO:0000256" key="2">
    <source>
        <dbReference type="SAM" id="MobiDB-lite"/>
    </source>
</evidence>
<feature type="signal peptide" evidence="4">
    <location>
        <begin position="1"/>
        <end position="18"/>
    </location>
</feature>
<keyword evidence="3" id="KW-0472">Membrane</keyword>
<dbReference type="EMBL" id="AKHW03006178">
    <property type="protein sequence ID" value="KYO23726.1"/>
    <property type="molecule type" value="Genomic_DNA"/>
</dbReference>
<accession>A0A151MGS3</accession>
<gene>
    <name evidence="5" type="ORF">Y1Q_0002347</name>
</gene>
<keyword evidence="6" id="KW-1185">Reference proteome</keyword>
<keyword evidence="4" id="KW-0732">Signal</keyword>
<feature type="region of interest" description="Disordered" evidence="2">
    <location>
        <begin position="20"/>
        <end position="66"/>
    </location>
</feature>
<dbReference type="InterPro" id="IPR050767">
    <property type="entry name" value="Sel1_AlgK"/>
</dbReference>
<evidence type="ECO:0000256" key="1">
    <source>
        <dbReference type="ARBA" id="ARBA00038101"/>
    </source>
</evidence>
<sequence>MKALPLALLALLALRVPAQEPEKSFENQTEDNVSKQEALNESQRLSVKDTFSSQEEQAKKEKNEERGRHLYKTSIKILKHSKRKKEKNEAYQLLTKAADLGNLKAMEKLAAALLFGYHVPQNITAAVALYETLAEKGSHKGQTVLGFMSSYGIGVEYNQAKALLYYTFGSLGGNLISQMILGYRYWLGINVPRNCEAALINYKKVAKFIADKLGKHDDMPVEKMRLMERSENMSYNNVFLDWDVQQYYKFLAKRGDTQIQVYLGQLHLVGRKGVEKDHSKAFYYFLKAAKAGNANGMAFLGKMFLEGSVAVIQSNATAFKYFTMAAEKGNAVGIWGLGLLYFQGRGVPLNYTVAFKYFEEAAEKGLADAQLQLGIMYHSGTGVKKDYKLAFKYFYVASQNGQPIAVYYLGQMYAAGTGVFRSCQNAVELYRSVCELGSWSEKFLTAYFAYQAGETDSSLVQYAFLAEMGYEVAQSNSAYILESEKVKILREDHKYPLAFLLWKRAAAQGNAFARVKTGDYHFYGYGTKKNYVTAAFYYSLAADHHNAQAMFNLAYMFEHGLGIPKDIYLARMWYAVAAKTSPDASIPVFLATLKLEVTVFLREMKFFKIITQWKLSELDNILGPHWDLLVVAVIVILLLLLISNRCAAGIQGTQQDTY</sequence>
<keyword evidence="3" id="KW-1133">Transmembrane helix</keyword>
<dbReference type="STRING" id="8496.A0A151MGS3"/>
<feature type="transmembrane region" description="Helical" evidence="3">
    <location>
        <begin position="625"/>
        <end position="642"/>
    </location>
</feature>
<feature type="compositionally biased region" description="Polar residues" evidence="2">
    <location>
        <begin position="26"/>
        <end position="53"/>
    </location>
</feature>
<evidence type="ECO:0000313" key="5">
    <source>
        <dbReference type="EMBL" id="KYO23726.1"/>
    </source>
</evidence>
<evidence type="ECO:0000256" key="4">
    <source>
        <dbReference type="SAM" id="SignalP"/>
    </source>
</evidence>
<dbReference type="Gene3D" id="1.25.40.10">
    <property type="entry name" value="Tetratricopeptide repeat domain"/>
    <property type="match status" value="2"/>
</dbReference>
<dbReference type="InterPro" id="IPR011990">
    <property type="entry name" value="TPR-like_helical_dom_sf"/>
</dbReference>
<evidence type="ECO:0008006" key="7">
    <source>
        <dbReference type="Google" id="ProtNLM"/>
    </source>
</evidence>
<dbReference type="PANTHER" id="PTHR11102">
    <property type="entry name" value="SEL-1-LIKE PROTEIN"/>
    <property type="match status" value="1"/>
</dbReference>
<dbReference type="AlphaFoldDB" id="A0A151MGS3"/>
<proteinExistence type="inferred from homology"/>
<dbReference type="Pfam" id="PF08238">
    <property type="entry name" value="Sel1"/>
    <property type="match status" value="12"/>
</dbReference>
<feature type="chain" id="PRO_5007585153" description="Protein sel-1-like protein 2" evidence="4">
    <location>
        <begin position="19"/>
        <end position="658"/>
    </location>
</feature>
<name>A0A151MGS3_ALLMI</name>
<dbReference type="eggNOG" id="KOG1550">
    <property type="taxonomic scope" value="Eukaryota"/>
</dbReference>
<dbReference type="SUPFAM" id="SSF81901">
    <property type="entry name" value="HCP-like"/>
    <property type="match status" value="3"/>
</dbReference>
<dbReference type="GO" id="GO:0036503">
    <property type="term" value="P:ERAD pathway"/>
    <property type="evidence" value="ECO:0007669"/>
    <property type="project" value="TreeGrafter"/>
</dbReference>
<evidence type="ECO:0000256" key="3">
    <source>
        <dbReference type="SAM" id="Phobius"/>
    </source>
</evidence>
<dbReference type="InterPro" id="IPR006597">
    <property type="entry name" value="Sel1-like"/>
</dbReference>
<dbReference type="Proteomes" id="UP000050525">
    <property type="component" value="Unassembled WGS sequence"/>
</dbReference>
<dbReference type="PANTHER" id="PTHR11102:SF53">
    <property type="entry name" value="PROTEIN SEL-1 HOMOLOG 2"/>
    <property type="match status" value="1"/>
</dbReference>
<comment type="caution">
    <text evidence="5">The sequence shown here is derived from an EMBL/GenBank/DDBJ whole genome shotgun (WGS) entry which is preliminary data.</text>
</comment>
<feature type="compositionally biased region" description="Basic and acidic residues" evidence="2">
    <location>
        <begin position="56"/>
        <end position="66"/>
    </location>
</feature>